<gene>
    <name evidence="1" type="ORF">BRCON_1961</name>
</gene>
<dbReference type="Proteomes" id="UP000262583">
    <property type="component" value="Chromosome"/>
</dbReference>
<dbReference type="AlphaFoldDB" id="A0A2Z4Y7B9"/>
<reference evidence="1 2" key="1">
    <citation type="submission" date="2018-05" db="EMBL/GenBank/DDBJ databases">
        <title>A metagenomic window into the 2 km-deep terrestrial subsurface aquifer revealed taxonomically and functionally diverse microbial community comprising novel uncultured bacterial lineages.</title>
        <authorList>
            <person name="Kadnikov V.V."/>
            <person name="Mardanov A.V."/>
            <person name="Beletsky A.V."/>
            <person name="Banks D."/>
            <person name="Pimenov N.V."/>
            <person name="Frank Y.A."/>
            <person name="Karnachuk O.V."/>
            <person name="Ravin N.V."/>
        </authorList>
    </citation>
    <scope>NUCLEOTIDE SEQUENCE [LARGE SCALE GENOMIC DNA]</scope>
    <source>
        <strain evidence="1">BY</strain>
    </source>
</reference>
<organism evidence="1 2">
    <name type="scientific">Sumerlaea chitinivorans</name>
    <dbReference type="NCBI Taxonomy" id="2250252"/>
    <lineage>
        <taxon>Bacteria</taxon>
        <taxon>Candidatus Sumerlaeota</taxon>
        <taxon>Candidatus Sumerlaeia</taxon>
        <taxon>Candidatus Sumerlaeales</taxon>
        <taxon>Candidatus Sumerlaeaceae</taxon>
        <taxon>Candidatus Sumerlaea</taxon>
    </lineage>
</organism>
<dbReference type="KEGG" id="schv:BRCON_1961"/>
<name>A0A2Z4Y7B9_SUMC1</name>
<evidence type="ECO:0000313" key="2">
    <source>
        <dbReference type="Proteomes" id="UP000262583"/>
    </source>
</evidence>
<proteinExistence type="predicted"/>
<evidence type="ECO:0000313" key="1">
    <source>
        <dbReference type="EMBL" id="AXA36738.1"/>
    </source>
</evidence>
<sequence length="40" mass="4412">MAFGGSARKAIRSTPSPFALNVPSLQRSGFGRFWSDFVQH</sequence>
<accession>A0A2Z4Y7B9</accession>
<dbReference type="EMBL" id="CP030759">
    <property type="protein sequence ID" value="AXA36738.1"/>
    <property type="molecule type" value="Genomic_DNA"/>
</dbReference>
<protein>
    <submittedName>
        <fullName evidence="1">Uncharacterized protein</fullName>
    </submittedName>
</protein>